<name>K1ULB4_9ZZZZ</name>
<keyword evidence="1" id="KW-0812">Transmembrane</keyword>
<evidence type="ECO:0000313" key="2">
    <source>
        <dbReference type="EMBL" id="EKC72311.1"/>
    </source>
</evidence>
<comment type="caution">
    <text evidence="2">The sequence shown here is derived from an EMBL/GenBank/DDBJ whole genome shotgun (WGS) entry which is preliminary data.</text>
</comment>
<reference evidence="2" key="1">
    <citation type="journal article" date="2013" name="Environ. Microbiol.">
        <title>Microbiota from the distal guts of lean and obese adolescents exhibit partial functional redundancy besides clear differences in community structure.</title>
        <authorList>
            <person name="Ferrer M."/>
            <person name="Ruiz A."/>
            <person name="Lanza F."/>
            <person name="Haange S.B."/>
            <person name="Oberbach A."/>
            <person name="Till H."/>
            <person name="Bargiela R."/>
            <person name="Campoy C."/>
            <person name="Segura M.T."/>
            <person name="Richter M."/>
            <person name="von Bergen M."/>
            <person name="Seifert J."/>
            <person name="Suarez A."/>
        </authorList>
    </citation>
    <scope>NUCLEOTIDE SEQUENCE</scope>
</reference>
<feature type="transmembrane region" description="Helical" evidence="1">
    <location>
        <begin position="6"/>
        <end position="25"/>
    </location>
</feature>
<proteinExistence type="predicted"/>
<dbReference type="EMBL" id="AJWZ01001948">
    <property type="protein sequence ID" value="EKC72311.1"/>
    <property type="molecule type" value="Genomic_DNA"/>
</dbReference>
<keyword evidence="1" id="KW-1133">Transmembrane helix</keyword>
<gene>
    <name evidence="2" type="ORF">OBE_02954</name>
</gene>
<sequence>MLCKVALVAIMLVFQAMLGIGAGVLNA</sequence>
<protein>
    <submittedName>
        <fullName evidence="2">Uncharacterized protein</fullName>
    </submittedName>
</protein>
<keyword evidence="1" id="KW-0472">Membrane</keyword>
<feature type="non-terminal residue" evidence="2">
    <location>
        <position position="27"/>
    </location>
</feature>
<accession>K1ULB4</accession>
<organism evidence="2">
    <name type="scientific">human gut metagenome</name>
    <dbReference type="NCBI Taxonomy" id="408170"/>
    <lineage>
        <taxon>unclassified sequences</taxon>
        <taxon>metagenomes</taxon>
        <taxon>organismal metagenomes</taxon>
    </lineage>
</organism>
<evidence type="ECO:0000256" key="1">
    <source>
        <dbReference type="SAM" id="Phobius"/>
    </source>
</evidence>
<dbReference type="AlphaFoldDB" id="K1ULB4"/>